<dbReference type="InterPro" id="IPR036866">
    <property type="entry name" value="RibonucZ/Hydroxyglut_hydro"/>
</dbReference>
<dbReference type="RefSeq" id="WP_278505622.1">
    <property type="nucleotide sequence ID" value="NZ_CAJKXD010000001.1"/>
</dbReference>
<dbReference type="InterPro" id="IPR042173">
    <property type="entry name" value="RNase_J_2"/>
</dbReference>
<sequence length="322" mass="36257">MSLIIKNEGNICLESKQTIRLDPKENVASTAEDIYLFTHLSTDLLQILADKRRKNLVYLPQMLLKQLQKLVQAGFIRPLNFRKIKCYPYNYPVQIADLWVTAFPSDDGLNGAVSLLLEHEGKAFGYTGRFITRGVHKKRIKKWKKAFQTAKLDLLLLDSAALQTSEVFVSNTKKFKRFLANLSTTDLPALKLSELAPEEILEYQEIAKQAGRTLLLAPDLAILAKLLFPFDDFTAATPTNLKLATEKPEKFIIQAGIAKQDTIIYNKDSIKDIDVIAADQSESELKEVVHVIAPTQCLSYGEKTLEAIEPLTKTVSFSEERV</sequence>
<dbReference type="AlphaFoldDB" id="A0AAJ6JVJ1"/>
<proteinExistence type="predicted"/>
<accession>A0AAJ6JVJ1</accession>
<dbReference type="EMBL" id="CP123751">
    <property type="protein sequence ID" value="WHQ79416.1"/>
    <property type="molecule type" value="Genomic_DNA"/>
</dbReference>
<evidence type="ECO:0000313" key="1">
    <source>
        <dbReference type="EMBL" id="WHQ79416.1"/>
    </source>
</evidence>
<evidence type="ECO:0000313" key="2">
    <source>
        <dbReference type="Proteomes" id="UP001238155"/>
    </source>
</evidence>
<name>A0AAJ6JVJ1_9LACO</name>
<dbReference type="Proteomes" id="UP001238155">
    <property type="component" value="Chromosome"/>
</dbReference>
<dbReference type="Gene3D" id="3.40.50.10710">
    <property type="entry name" value="Metallo-hydrolase/oxidoreductase"/>
    <property type="match status" value="1"/>
</dbReference>
<organism evidence="1 2">
    <name type="scientific">Ligilactobacillus animalis</name>
    <dbReference type="NCBI Taxonomy" id="1605"/>
    <lineage>
        <taxon>Bacteria</taxon>
        <taxon>Bacillati</taxon>
        <taxon>Bacillota</taxon>
        <taxon>Bacilli</taxon>
        <taxon>Lactobacillales</taxon>
        <taxon>Lactobacillaceae</taxon>
        <taxon>Ligilactobacillus</taxon>
    </lineage>
</organism>
<dbReference type="Gene3D" id="3.60.15.10">
    <property type="entry name" value="Ribonuclease Z/Hydroxyacylglutathione hydrolase-like"/>
    <property type="match status" value="1"/>
</dbReference>
<gene>
    <name evidence="1" type="ORF">QFF56_05460</name>
</gene>
<protein>
    <submittedName>
        <fullName evidence="1">Uncharacterized protein</fullName>
    </submittedName>
</protein>
<reference evidence="1" key="1">
    <citation type="submission" date="2023-04" db="EMBL/GenBank/DDBJ databases">
        <title>Four porcine-derived lactic acid bacteria strains analyses and their evaluation as potential probiotics based on genomics.</title>
        <authorList>
            <person name="Niu D."/>
        </authorList>
    </citation>
    <scope>NUCLEOTIDE SEQUENCE</scope>
    <source>
        <strain evidence="1">ZSB1</strain>
    </source>
</reference>